<dbReference type="Proteomes" id="UP001153332">
    <property type="component" value="Unassembled WGS sequence"/>
</dbReference>
<gene>
    <name evidence="1" type="ORF">O1611_g4619</name>
</gene>
<name>A0ACC2JNS5_9PEZI</name>
<evidence type="ECO:0000313" key="2">
    <source>
        <dbReference type="Proteomes" id="UP001153332"/>
    </source>
</evidence>
<keyword evidence="2" id="KW-1185">Reference proteome</keyword>
<sequence>MGPSLYNVGIALSASLGTYLFGFDTGIITTTIAHQSWIDYMNHPSTAITGAVVAVYIAGEALGALLQILIADKLGRTRFMQLACVLVTIGVIVQTASMNIGTLLAGRVLAGIAVGALSATVPIYLSEISAPKTRGLIGGISGIGISAGTLTANWVGFAGSYAPYGTLQWRLPLALQAPWGVILFVCLATYMPKSPRELIQKGLIEEARREFSKIRNDIPPHEVHEEFALMKAQIEFEKSRTLSGYREIFRVYRHRVLVCVAVQVLTTVTGVNVIQYYQTNLYKSLGIDAKTILALAAIWGTTAFVSNVIAVLILPDRWGRRKMLLAGVACVIVTEIYSAVLQREFQHTDNKIGKGFAILGIYIFAVCYYGFINSVTWLYGSEIIPFFIRSKMVGLSAVAHYTINVAFTEAGPTAFANIGENYYYVFVAICSIYLVLIYLYFPETKQKSLEEIAAAFGDRVVELDEHDIAVEGEVFDAKAGVTHADAMATNGIADQLKANRAKAIVDAAYAGKYMVAGVCCYNLEGIIATVRAAEAKKSPVLIQLFPWSIEYADGLLLHAAAEAADKASVPIGVHMDHAQSPDIITKSVELGGFDGIMVDMSHYEKEENMSLSKELVELCNSKGIITECEPGRINGVEDGIADTEGMDEILTTPEQAEEFVALGIDWLAPAFGNVHGVYGQKGPQLDFPRLESIHAAVGDRVRLVLHGAHEDYFREQLLRKCIAAGMSKVNINGPVNAAYTRVGAELTGKVPLTTVVEEQTKAMQQVIEQNMDWIMSTGKAVA</sequence>
<reference evidence="1" key="1">
    <citation type="submission" date="2022-12" db="EMBL/GenBank/DDBJ databases">
        <title>Genome Sequence of Lasiodiplodia mahajangana.</title>
        <authorList>
            <person name="Buettner E."/>
        </authorList>
    </citation>
    <scope>NUCLEOTIDE SEQUENCE</scope>
    <source>
        <strain evidence="1">VT137</strain>
    </source>
</reference>
<evidence type="ECO:0000313" key="1">
    <source>
        <dbReference type="EMBL" id="KAJ8129009.1"/>
    </source>
</evidence>
<comment type="caution">
    <text evidence="1">The sequence shown here is derived from an EMBL/GenBank/DDBJ whole genome shotgun (WGS) entry which is preliminary data.</text>
</comment>
<accession>A0ACC2JNS5</accession>
<organism evidence="1 2">
    <name type="scientific">Lasiodiplodia mahajangana</name>
    <dbReference type="NCBI Taxonomy" id="1108764"/>
    <lineage>
        <taxon>Eukaryota</taxon>
        <taxon>Fungi</taxon>
        <taxon>Dikarya</taxon>
        <taxon>Ascomycota</taxon>
        <taxon>Pezizomycotina</taxon>
        <taxon>Dothideomycetes</taxon>
        <taxon>Dothideomycetes incertae sedis</taxon>
        <taxon>Botryosphaeriales</taxon>
        <taxon>Botryosphaeriaceae</taxon>
        <taxon>Lasiodiplodia</taxon>
    </lineage>
</organism>
<protein>
    <submittedName>
        <fullName evidence="1">Uncharacterized protein</fullName>
    </submittedName>
</protein>
<dbReference type="EMBL" id="JAPUUL010000892">
    <property type="protein sequence ID" value="KAJ8129009.1"/>
    <property type="molecule type" value="Genomic_DNA"/>
</dbReference>
<proteinExistence type="predicted"/>